<evidence type="ECO:0000256" key="8">
    <source>
        <dbReference type="RuleBase" id="RU280816"/>
    </source>
</evidence>
<keyword evidence="8" id="KW-0112">Calmodulin-binding</keyword>
<name>A0A6P5ZW08_DURZI</name>
<evidence type="ECO:0000256" key="3">
    <source>
        <dbReference type="ARBA" id="ARBA00022692"/>
    </source>
</evidence>
<feature type="transmembrane region" description="Helical" evidence="10">
    <location>
        <begin position="361"/>
        <end position="385"/>
    </location>
</feature>
<accession>A0A6P5ZW08</accession>
<comment type="subcellular location">
    <subcellularLocation>
        <location evidence="1 8">Membrane</location>
        <topology evidence="1 8">Multi-pass membrane protein</topology>
    </subcellularLocation>
</comment>
<evidence type="ECO:0000256" key="1">
    <source>
        <dbReference type="ARBA" id="ARBA00004141"/>
    </source>
</evidence>
<evidence type="ECO:0000313" key="11">
    <source>
        <dbReference type="Proteomes" id="UP000515121"/>
    </source>
</evidence>
<evidence type="ECO:0000256" key="7">
    <source>
        <dbReference type="ARBA" id="ARBA00023265"/>
    </source>
</evidence>
<feature type="transmembrane region" description="Helical" evidence="10">
    <location>
        <begin position="63"/>
        <end position="81"/>
    </location>
</feature>
<organism evidence="11 12">
    <name type="scientific">Durio zibethinus</name>
    <name type="common">Durian</name>
    <dbReference type="NCBI Taxonomy" id="66656"/>
    <lineage>
        <taxon>Eukaryota</taxon>
        <taxon>Viridiplantae</taxon>
        <taxon>Streptophyta</taxon>
        <taxon>Embryophyta</taxon>
        <taxon>Tracheophyta</taxon>
        <taxon>Spermatophyta</taxon>
        <taxon>Magnoliopsida</taxon>
        <taxon>eudicotyledons</taxon>
        <taxon>Gunneridae</taxon>
        <taxon>Pentapetalae</taxon>
        <taxon>rosids</taxon>
        <taxon>malvids</taxon>
        <taxon>Malvales</taxon>
        <taxon>Malvaceae</taxon>
        <taxon>Helicteroideae</taxon>
        <taxon>Durio</taxon>
    </lineage>
</organism>
<dbReference type="GO" id="GO:0005516">
    <property type="term" value="F:calmodulin binding"/>
    <property type="evidence" value="ECO:0007669"/>
    <property type="project" value="UniProtKB-KW"/>
</dbReference>
<dbReference type="GeneID" id="111304402"/>
<comment type="domain">
    <text evidence="8">The C-terminus contains a calmodulin-binding domain, which binds calmodulin in a calcium-dependent fashion.</text>
</comment>
<evidence type="ECO:0000256" key="9">
    <source>
        <dbReference type="SAM" id="MobiDB-lite"/>
    </source>
</evidence>
<feature type="transmembrane region" description="Helical" evidence="10">
    <location>
        <begin position="18"/>
        <end position="42"/>
    </location>
</feature>
<dbReference type="OrthoDB" id="1388414at2759"/>
<feature type="compositionally biased region" description="Polar residues" evidence="9">
    <location>
        <begin position="483"/>
        <end position="495"/>
    </location>
</feature>
<evidence type="ECO:0000313" key="12">
    <source>
        <dbReference type="RefSeq" id="XP_022756687.1"/>
    </source>
</evidence>
<dbReference type="GO" id="GO:0006952">
    <property type="term" value="P:defense response"/>
    <property type="evidence" value="ECO:0007669"/>
    <property type="project" value="UniProtKB-KW"/>
</dbReference>
<keyword evidence="3 8" id="KW-0812">Transmembrane</keyword>
<protein>
    <recommendedName>
        <fullName evidence="8">MLO-like protein</fullName>
    </recommendedName>
</protein>
<evidence type="ECO:0000256" key="2">
    <source>
        <dbReference type="ARBA" id="ARBA00006574"/>
    </source>
</evidence>
<feature type="transmembrane region" description="Helical" evidence="10">
    <location>
        <begin position="150"/>
        <end position="171"/>
    </location>
</feature>
<dbReference type="PANTHER" id="PTHR31942">
    <property type="entry name" value="MLO-LIKE PROTEIN 1"/>
    <property type="match status" value="1"/>
</dbReference>
<reference evidence="12" key="1">
    <citation type="submission" date="2025-08" db="UniProtKB">
        <authorList>
            <consortium name="RefSeq"/>
        </authorList>
    </citation>
    <scope>IDENTIFICATION</scope>
    <source>
        <tissue evidence="12">Fruit stalk</tissue>
    </source>
</reference>
<dbReference type="AlphaFoldDB" id="A0A6P5ZW08"/>
<dbReference type="KEGG" id="dzi:111304402"/>
<dbReference type="Pfam" id="PF03094">
    <property type="entry name" value="Mlo"/>
    <property type="match status" value="1"/>
</dbReference>
<evidence type="ECO:0000256" key="6">
    <source>
        <dbReference type="ARBA" id="ARBA00023136"/>
    </source>
</evidence>
<evidence type="ECO:0000256" key="10">
    <source>
        <dbReference type="SAM" id="Phobius"/>
    </source>
</evidence>
<comment type="function">
    <text evidence="8">May be involved in modulation of pathogen defense and leaf cell death.</text>
</comment>
<dbReference type="RefSeq" id="XP_022756687.1">
    <property type="nucleotide sequence ID" value="XM_022900952.1"/>
</dbReference>
<feature type="region of interest" description="Disordered" evidence="9">
    <location>
        <begin position="448"/>
        <end position="516"/>
    </location>
</feature>
<sequence length="529" mass="60077">MAAGNGASIRSLQQTPTWAVATVCFVIIAFSILIEHLIHLIAKWLKGHKKTALFEAVEKLKSVLMVLGFMSLILTVTQSSISKICVPNKFANTMLPCHKTQSTKTVKALAYDQVWSEQLYERILAADSETSGYCSKGKSSLISEEGANQLSIFLFVLAVMQIVYSVVTMALGRAKMRRWKVWEKETQTVEYQAANDPNRFRFTRQTTFARRHSNSCSETSILLWIKCFFQQFYNSVEKVDYLTLRHGFIAAHLSTNTSFNFQKYIQRSLEDDFKVVVGISPFMWFLVTVFLLLDVHGWNVYLWVSFLPLTIVLVLGTKLQVILAKMAHQVKDQNSVIRGAPLVKPNDDFFWFSQPKYVLTLLYYTLFMNAFEASFFVWVSLQYGIKSCYHENKEIIVIRMVLAVIVQVLCSYITLPLYALVTQMGSNFKSAVLEEQTAKVIKQWHDGVKQKRKKQAGSSHVGNDFSKSNESVSPDLSSHHRTPTLSETASFPNNSEIVEEDREIQEEAGPATRTTTVVVDIELPSVTRN</sequence>
<keyword evidence="7 8" id="KW-0568">Pathogenesis-related protein</keyword>
<evidence type="ECO:0000256" key="4">
    <source>
        <dbReference type="ARBA" id="ARBA00022821"/>
    </source>
</evidence>
<keyword evidence="4 8" id="KW-0611">Plant defense</keyword>
<feature type="compositionally biased region" description="Acidic residues" evidence="9">
    <location>
        <begin position="497"/>
        <end position="506"/>
    </location>
</feature>
<dbReference type="Proteomes" id="UP000515121">
    <property type="component" value="Unplaced"/>
</dbReference>
<feature type="transmembrane region" description="Helical" evidence="10">
    <location>
        <begin position="397"/>
        <end position="421"/>
    </location>
</feature>
<keyword evidence="11" id="KW-1185">Reference proteome</keyword>
<dbReference type="GO" id="GO:0016020">
    <property type="term" value="C:membrane"/>
    <property type="evidence" value="ECO:0007669"/>
    <property type="project" value="UniProtKB-SubCell"/>
</dbReference>
<feature type="compositionally biased region" description="Polar residues" evidence="9">
    <location>
        <begin position="456"/>
        <end position="476"/>
    </location>
</feature>
<dbReference type="PANTHER" id="PTHR31942:SF89">
    <property type="entry name" value="MLO-LIKE PROTEIN 3"/>
    <property type="match status" value="1"/>
</dbReference>
<proteinExistence type="inferred from homology"/>
<comment type="similarity">
    <text evidence="2 8">Belongs to the MLO family.</text>
</comment>
<dbReference type="InterPro" id="IPR004326">
    <property type="entry name" value="Mlo"/>
</dbReference>
<feature type="transmembrane region" description="Helical" evidence="10">
    <location>
        <begin position="273"/>
        <end position="292"/>
    </location>
</feature>
<evidence type="ECO:0000256" key="5">
    <source>
        <dbReference type="ARBA" id="ARBA00022989"/>
    </source>
</evidence>
<gene>
    <name evidence="12" type="primary">LOC111304402</name>
    <name evidence="8" type="synonym">MLO</name>
</gene>
<feature type="transmembrane region" description="Helical" evidence="10">
    <location>
        <begin position="298"/>
        <end position="316"/>
    </location>
</feature>
<keyword evidence="5 8" id="KW-1133">Transmembrane helix</keyword>
<keyword evidence="6 8" id="KW-0472">Membrane</keyword>